<feature type="region of interest" description="Disordered" evidence="1">
    <location>
        <begin position="94"/>
        <end position="194"/>
    </location>
</feature>
<feature type="compositionally biased region" description="Polar residues" evidence="1">
    <location>
        <begin position="103"/>
        <end position="130"/>
    </location>
</feature>
<feature type="compositionally biased region" description="Acidic residues" evidence="1">
    <location>
        <begin position="172"/>
        <end position="185"/>
    </location>
</feature>
<dbReference type="PANTHER" id="PTHR23313:SF0">
    <property type="entry name" value="TESTIS-EXPRESSED PROTEIN 9"/>
    <property type="match status" value="1"/>
</dbReference>
<sequence>MADNARNSRKSRVQSSKSQASSSSVAQKAGNDSKHSDILSREEEYKRLNAELEAKTALLVKEAETVMKEQENVLAKSHLLDNINAEEFLQELEEGYSDKSQRSVRQQETGSRVSSKTIINSRPTSGKRSASGSSNKKSKPQPPSADDVAVPEDTFLTKLHQEFSELSSRLAEEDDVERDEDDADDTILPQGASDMGTEAMLRFLKAKLRVMQEEVDRLVHENHKKEDDLKLMSQRLKDVEEEKNRLLRTNTAQQQQIEKHKKMSEEVKGKSDSLETQLSALKKELDQMKRNQKQQQSSQSATEVRLNRALEEIEKYREELSRAKNTSKDAHDTDKKRLEQLLSENKKLEKQKNELMSGFKKQMKLIDVLKRQKMHIEAAKMLQFTEEEFVRALEWGS</sequence>
<dbReference type="Proteomes" id="UP001233172">
    <property type="component" value="Unassembled WGS sequence"/>
</dbReference>
<evidence type="ECO:0000313" key="3">
    <source>
        <dbReference type="Proteomes" id="UP001233172"/>
    </source>
</evidence>
<keyword evidence="3" id="KW-1185">Reference proteome</keyword>
<dbReference type="PANTHER" id="PTHR23313">
    <property type="entry name" value="TSEC1-RELATED"/>
    <property type="match status" value="1"/>
</dbReference>
<dbReference type="AlphaFoldDB" id="A0AAD8C7M6"/>
<reference evidence="2" key="2">
    <citation type="submission" date="2023-04" db="EMBL/GenBank/DDBJ databases">
        <authorList>
            <person name="Bu L."/>
            <person name="Lu L."/>
            <person name="Laidemitt M.R."/>
            <person name="Zhang S.M."/>
            <person name="Mutuku M."/>
            <person name="Mkoji G."/>
            <person name="Steinauer M."/>
            <person name="Loker E.S."/>
        </authorList>
    </citation>
    <scope>NUCLEOTIDE SEQUENCE</scope>
    <source>
        <strain evidence="2">KasaAsao</strain>
        <tissue evidence="2">Whole Snail</tissue>
    </source>
</reference>
<feature type="compositionally biased region" description="Low complexity" evidence="1">
    <location>
        <begin position="13"/>
        <end position="29"/>
    </location>
</feature>
<accession>A0AAD8C7M6</accession>
<feature type="region of interest" description="Disordered" evidence="1">
    <location>
        <begin position="1"/>
        <end position="41"/>
    </location>
</feature>
<dbReference type="SUPFAM" id="SSF57997">
    <property type="entry name" value="Tropomyosin"/>
    <property type="match status" value="1"/>
</dbReference>
<feature type="region of interest" description="Disordered" evidence="1">
    <location>
        <begin position="248"/>
        <end position="306"/>
    </location>
</feature>
<protein>
    <submittedName>
        <fullName evidence="2">Testis-expressed sequence 9 protein</fullName>
    </submittedName>
</protein>
<organism evidence="2 3">
    <name type="scientific">Biomphalaria pfeifferi</name>
    <name type="common">Bloodfluke planorb</name>
    <name type="synonym">Freshwater snail</name>
    <dbReference type="NCBI Taxonomy" id="112525"/>
    <lineage>
        <taxon>Eukaryota</taxon>
        <taxon>Metazoa</taxon>
        <taxon>Spiralia</taxon>
        <taxon>Lophotrochozoa</taxon>
        <taxon>Mollusca</taxon>
        <taxon>Gastropoda</taxon>
        <taxon>Heterobranchia</taxon>
        <taxon>Euthyneura</taxon>
        <taxon>Panpulmonata</taxon>
        <taxon>Hygrophila</taxon>
        <taxon>Lymnaeoidea</taxon>
        <taxon>Planorbidae</taxon>
        <taxon>Biomphalaria</taxon>
    </lineage>
</organism>
<feature type="compositionally biased region" description="Basic and acidic residues" evidence="1">
    <location>
        <begin position="263"/>
        <end position="273"/>
    </location>
</feature>
<reference evidence="2" key="1">
    <citation type="journal article" date="2023" name="PLoS Negl. Trop. Dis.">
        <title>A genome sequence for Biomphalaria pfeifferi, the major vector snail for the human-infecting parasite Schistosoma mansoni.</title>
        <authorList>
            <person name="Bu L."/>
            <person name="Lu L."/>
            <person name="Laidemitt M.R."/>
            <person name="Zhang S.M."/>
            <person name="Mutuku M."/>
            <person name="Mkoji G."/>
            <person name="Steinauer M."/>
            <person name="Loker E.S."/>
        </authorList>
    </citation>
    <scope>NUCLEOTIDE SEQUENCE</scope>
    <source>
        <strain evidence="2">KasaAsao</strain>
    </source>
</reference>
<feature type="region of interest" description="Disordered" evidence="1">
    <location>
        <begin position="318"/>
        <end position="338"/>
    </location>
</feature>
<evidence type="ECO:0000313" key="2">
    <source>
        <dbReference type="EMBL" id="KAK0067932.1"/>
    </source>
</evidence>
<gene>
    <name evidence="2" type="ORF">Bpfe_002773</name>
</gene>
<evidence type="ECO:0000256" key="1">
    <source>
        <dbReference type="SAM" id="MobiDB-lite"/>
    </source>
</evidence>
<feature type="compositionally biased region" description="Basic and acidic residues" evidence="1">
    <location>
        <begin position="31"/>
        <end position="41"/>
    </location>
</feature>
<comment type="caution">
    <text evidence="2">The sequence shown here is derived from an EMBL/GenBank/DDBJ whole genome shotgun (WGS) entry which is preliminary data.</text>
</comment>
<dbReference type="EMBL" id="JASAOG010000006">
    <property type="protein sequence ID" value="KAK0067932.1"/>
    <property type="molecule type" value="Genomic_DNA"/>
</dbReference>
<proteinExistence type="predicted"/>
<name>A0AAD8C7M6_BIOPF</name>